<comment type="similarity">
    <text evidence="1">Belongs to the HypD family.</text>
</comment>
<keyword evidence="5" id="KW-1185">Reference proteome</keyword>
<dbReference type="Pfam" id="PF01924">
    <property type="entry name" value="HypD"/>
    <property type="match status" value="1"/>
</dbReference>
<evidence type="ECO:0000256" key="2">
    <source>
        <dbReference type="ARBA" id="ARBA00022723"/>
    </source>
</evidence>
<evidence type="ECO:0000313" key="5">
    <source>
        <dbReference type="Proteomes" id="UP000245125"/>
    </source>
</evidence>
<dbReference type="AlphaFoldDB" id="A0A2U3QK42"/>
<dbReference type="Gene3D" id="6.10.20.100">
    <property type="match status" value="1"/>
</dbReference>
<dbReference type="PANTHER" id="PTHR30149">
    <property type="entry name" value="HYDROGENASE PROTEIN ASSEMBLY PROTEIN HYPD"/>
    <property type="match status" value="1"/>
</dbReference>
<dbReference type="PANTHER" id="PTHR30149:SF0">
    <property type="entry name" value="HYDROGENASE MATURATION FACTOR HYPD"/>
    <property type="match status" value="1"/>
</dbReference>
<dbReference type="Gene3D" id="3.40.50.11740">
    <property type="entry name" value="HypD, alpha/beta domain 2"/>
    <property type="match status" value="2"/>
</dbReference>
<evidence type="ECO:0000256" key="1">
    <source>
        <dbReference type="ARBA" id="ARBA00007888"/>
    </source>
</evidence>
<dbReference type="EMBL" id="OUUY01000119">
    <property type="protein sequence ID" value="SPQ01768.1"/>
    <property type="molecule type" value="Genomic_DNA"/>
</dbReference>
<reference evidence="5" key="1">
    <citation type="submission" date="2018-03" db="EMBL/GenBank/DDBJ databases">
        <authorList>
            <person name="Zecchin S."/>
        </authorList>
    </citation>
    <scope>NUCLEOTIDE SEQUENCE [LARGE SCALE GENOMIC DNA]</scope>
</reference>
<dbReference type="InterPro" id="IPR042244">
    <property type="entry name" value="HypD_2_sf"/>
</dbReference>
<dbReference type="GO" id="GO:0070025">
    <property type="term" value="F:carbon monoxide binding"/>
    <property type="evidence" value="ECO:0007669"/>
    <property type="project" value="TreeGrafter"/>
</dbReference>
<evidence type="ECO:0000313" key="4">
    <source>
        <dbReference type="EMBL" id="SPQ01768.1"/>
    </source>
</evidence>
<dbReference type="GO" id="GO:0051604">
    <property type="term" value="P:protein maturation"/>
    <property type="evidence" value="ECO:0007669"/>
    <property type="project" value="TreeGrafter"/>
</dbReference>
<sequence>MKYPMNIRDALKLIMDSVGRPLRLMEVCGTHTVAIFRHGIRDLLPEGITLLSGPGCPVCVTAMRDVDTAIAISMQKNVVLTTFGDMMRVPGSKGSLFNAKAQGSDIRVVYSPLDALRIAEDNRDKEVVFFATGFETTSPSVAGTIMEAERKGVRNFYIYSVHKTVPPALRALLDSGEVRVDGFILPGHVSTIIGSLPYEFIASDYKKPSVITGFDAADILSGIRMILEQIASRMSAVEIQYKKVVRKEGNPKAVAILNKCFEPDDAVWRGIGTIGKSGLKLREEFKHRDFKSVFSVDIPEGEGHATACSCGDVLKGVKVPPECKLFGKSCTPDRPVGPCMVSSEGSCAAYYKYKAVRGMKV</sequence>
<proteinExistence type="inferred from homology"/>
<dbReference type="PIRSF" id="PIRSF005622">
    <property type="entry name" value="Hydrgn_mat_hypD"/>
    <property type="match status" value="1"/>
</dbReference>
<gene>
    <name evidence="4" type="primary">hypD</name>
    <name evidence="4" type="ORF">NBG4_70031</name>
</gene>
<keyword evidence="3" id="KW-0408">Iron</keyword>
<dbReference type="NCBIfam" id="TIGR00075">
    <property type="entry name" value="hypD"/>
    <property type="match status" value="1"/>
</dbReference>
<dbReference type="GO" id="GO:0051539">
    <property type="term" value="F:4 iron, 4 sulfur cluster binding"/>
    <property type="evidence" value="ECO:0007669"/>
    <property type="project" value="TreeGrafter"/>
</dbReference>
<dbReference type="GO" id="GO:0005506">
    <property type="term" value="F:iron ion binding"/>
    <property type="evidence" value="ECO:0007669"/>
    <property type="project" value="TreeGrafter"/>
</dbReference>
<name>A0A2U3QK42_9BACT</name>
<accession>A0A2U3QK42</accession>
<evidence type="ECO:0000256" key="3">
    <source>
        <dbReference type="ARBA" id="ARBA00023004"/>
    </source>
</evidence>
<dbReference type="InterPro" id="IPR042243">
    <property type="entry name" value="HypD_1"/>
</dbReference>
<keyword evidence="2" id="KW-0479">Metal-binding</keyword>
<organism evidence="4 5">
    <name type="scientific">Candidatus Sulfobium mesophilum</name>
    <dbReference type="NCBI Taxonomy" id="2016548"/>
    <lineage>
        <taxon>Bacteria</taxon>
        <taxon>Pseudomonadati</taxon>
        <taxon>Nitrospirota</taxon>
        <taxon>Nitrospiria</taxon>
        <taxon>Nitrospirales</taxon>
        <taxon>Nitrospiraceae</taxon>
        <taxon>Candidatus Sulfobium</taxon>
    </lineage>
</organism>
<protein>
    <submittedName>
        <fullName evidence="4">Protein required for maturation of hydrogenases</fullName>
    </submittedName>
</protein>
<dbReference type="Proteomes" id="UP000245125">
    <property type="component" value="Unassembled WGS sequence"/>
</dbReference>
<dbReference type="InterPro" id="IPR002780">
    <property type="entry name" value="Hyd_form_HypD"/>
</dbReference>